<keyword evidence="5" id="KW-0863">Zinc-finger</keyword>
<dbReference type="PROSITE" id="PS50217">
    <property type="entry name" value="BZIP"/>
    <property type="match status" value="1"/>
</dbReference>
<dbReference type="GO" id="GO:0003700">
    <property type="term" value="F:DNA-binding transcription factor activity"/>
    <property type="evidence" value="ECO:0007669"/>
    <property type="project" value="InterPro"/>
</dbReference>
<dbReference type="PANTHER" id="PTHR19304">
    <property type="entry name" value="CYCLIC-AMP RESPONSE ELEMENT BINDING PROTEIN"/>
    <property type="match status" value="1"/>
</dbReference>
<comment type="subcellular location">
    <subcellularLocation>
        <location evidence="1">Nucleus</location>
    </subcellularLocation>
</comment>
<name>A0AA39F3Y2_MICHY</name>
<evidence type="ECO:0000256" key="2">
    <source>
        <dbReference type="ARBA" id="ARBA00023015"/>
    </source>
</evidence>
<evidence type="ECO:0000256" key="5">
    <source>
        <dbReference type="PROSITE-ProRule" id="PRU00042"/>
    </source>
</evidence>
<dbReference type="AlphaFoldDB" id="A0AA39F3Y2"/>
<dbReference type="InterPro" id="IPR004827">
    <property type="entry name" value="bZIP"/>
</dbReference>
<evidence type="ECO:0008006" key="11">
    <source>
        <dbReference type="Google" id="ProtNLM"/>
    </source>
</evidence>
<feature type="coiled-coil region" evidence="6">
    <location>
        <begin position="320"/>
        <end position="354"/>
    </location>
</feature>
<evidence type="ECO:0000313" key="9">
    <source>
        <dbReference type="EMBL" id="KAK0162486.1"/>
    </source>
</evidence>
<dbReference type="PROSITE" id="PS00028">
    <property type="entry name" value="ZINC_FINGER_C2H2_1"/>
    <property type="match status" value="1"/>
</dbReference>
<reference evidence="9" key="2">
    <citation type="submission" date="2023-03" db="EMBL/GenBank/DDBJ databases">
        <authorList>
            <person name="Inwood S.N."/>
            <person name="Skelly J.G."/>
            <person name="Guhlin J."/>
            <person name="Harrop T.W.R."/>
            <person name="Goldson S.G."/>
            <person name="Dearden P.K."/>
        </authorList>
    </citation>
    <scope>NUCLEOTIDE SEQUENCE</scope>
    <source>
        <strain evidence="9">Lincoln</strain>
        <tissue evidence="9">Whole body</tissue>
    </source>
</reference>
<dbReference type="SUPFAM" id="SSF57667">
    <property type="entry name" value="beta-beta-alpha zinc fingers"/>
    <property type="match status" value="1"/>
</dbReference>
<evidence type="ECO:0000259" key="7">
    <source>
        <dbReference type="PROSITE" id="PS50157"/>
    </source>
</evidence>
<proteinExistence type="predicted"/>
<evidence type="ECO:0000313" key="10">
    <source>
        <dbReference type="Proteomes" id="UP001168972"/>
    </source>
</evidence>
<dbReference type="GO" id="GO:0005634">
    <property type="term" value="C:nucleus"/>
    <property type="evidence" value="ECO:0007669"/>
    <property type="project" value="UniProtKB-SubCell"/>
</dbReference>
<feature type="domain" description="C2H2-type" evidence="7">
    <location>
        <begin position="8"/>
        <end position="32"/>
    </location>
</feature>
<reference evidence="9" key="1">
    <citation type="journal article" date="2023" name="bioRxiv">
        <title>Scaffold-level genome assemblies of two parasitoid biocontrol wasps reveal the parthenogenesis mechanism and an associated novel virus.</title>
        <authorList>
            <person name="Inwood S."/>
            <person name="Skelly J."/>
            <person name="Guhlin J."/>
            <person name="Harrop T."/>
            <person name="Goldson S."/>
            <person name="Dearden P."/>
        </authorList>
    </citation>
    <scope>NUCLEOTIDE SEQUENCE</scope>
    <source>
        <strain evidence="9">Lincoln</strain>
        <tissue evidence="9">Whole body</tissue>
    </source>
</reference>
<organism evidence="9 10">
    <name type="scientific">Microctonus hyperodae</name>
    <name type="common">Parasitoid wasp</name>
    <dbReference type="NCBI Taxonomy" id="165561"/>
    <lineage>
        <taxon>Eukaryota</taxon>
        <taxon>Metazoa</taxon>
        <taxon>Ecdysozoa</taxon>
        <taxon>Arthropoda</taxon>
        <taxon>Hexapoda</taxon>
        <taxon>Insecta</taxon>
        <taxon>Pterygota</taxon>
        <taxon>Neoptera</taxon>
        <taxon>Endopterygota</taxon>
        <taxon>Hymenoptera</taxon>
        <taxon>Apocrita</taxon>
        <taxon>Ichneumonoidea</taxon>
        <taxon>Braconidae</taxon>
        <taxon>Euphorinae</taxon>
        <taxon>Microctonus</taxon>
    </lineage>
</organism>
<dbReference type="GO" id="GO:0008270">
    <property type="term" value="F:zinc ion binding"/>
    <property type="evidence" value="ECO:0007669"/>
    <property type="project" value="UniProtKB-KW"/>
</dbReference>
<gene>
    <name evidence="9" type="ORF">PV327_006260</name>
</gene>
<dbReference type="SMART" id="SM00338">
    <property type="entry name" value="BRLZ"/>
    <property type="match status" value="1"/>
</dbReference>
<evidence type="ECO:0000256" key="1">
    <source>
        <dbReference type="ARBA" id="ARBA00004123"/>
    </source>
</evidence>
<protein>
    <recommendedName>
        <fullName evidence="11">Cyclic AMP-dependent transcription factor ATF-2</fullName>
    </recommendedName>
</protein>
<feature type="domain" description="BZIP" evidence="8">
    <location>
        <begin position="295"/>
        <end position="358"/>
    </location>
</feature>
<dbReference type="SMART" id="SM00355">
    <property type="entry name" value="ZnF_C2H2"/>
    <property type="match status" value="1"/>
</dbReference>
<evidence type="ECO:0000259" key="8">
    <source>
        <dbReference type="PROSITE" id="PS50217"/>
    </source>
</evidence>
<comment type="caution">
    <text evidence="9">The sequence shown here is derived from an EMBL/GenBank/DDBJ whole genome shotgun (WGS) entry which is preliminary data.</text>
</comment>
<dbReference type="Gene3D" id="3.30.160.60">
    <property type="entry name" value="Classic Zinc Finger"/>
    <property type="match status" value="1"/>
</dbReference>
<sequence length="516" mass="58020">MANSEKPFACSSPGCNMSFTNEDHLMVHKKKHDMILNLEAGGNKNGAFVADQTPTPTRFIRNCEEVGLFQDLQNVNPFEETFRRAVESGKSGSLPDNELGINDDTLHTPHVFLHTEDELSSCSAADNEIEIIDDTLKDKNDTSKKCNKEIETIVIQDDDTSIVPPGLMSTTNLSLNEEDVEIYLENQNRSIVQLSAVPILDKNSNKNDDNYNNQMVELKSEIINSNTALKLKNSEAVEIKNSSSSRLSLAKMRLRQTLTKHDRNIKNHRVSQNSRNVNEKLINPAINNNVNYEDVVKKREILERNRASSMRARAKRKQWVEQLEKTVEDVNAINANLQMEINSLQIEMIKLKTILMAHKDCSVTKAMENGNGVIVKSKIIPIQTPELIQATSITPNNSSINGLKRNLINNDIPIAPKKPLIVPRKKIKQSILLPKPDDKLQMMTKIYKNPNTAIMKLIDFTNVSNNKETEIVKPILIVQNNNNYSDGKIQVINPQEIVNIDQSLQLINVASKTTGT</sequence>
<dbReference type="Gene3D" id="1.20.5.170">
    <property type="match status" value="1"/>
</dbReference>
<evidence type="ECO:0000256" key="3">
    <source>
        <dbReference type="ARBA" id="ARBA00023163"/>
    </source>
</evidence>
<keyword evidence="6" id="KW-0175">Coiled coil</keyword>
<accession>A0AA39F3Y2</accession>
<dbReference type="SUPFAM" id="SSF57959">
    <property type="entry name" value="Leucine zipper domain"/>
    <property type="match status" value="1"/>
</dbReference>
<dbReference type="InterPro" id="IPR036236">
    <property type="entry name" value="Znf_C2H2_sf"/>
</dbReference>
<keyword evidence="3" id="KW-0804">Transcription</keyword>
<dbReference type="Proteomes" id="UP001168972">
    <property type="component" value="Unassembled WGS sequence"/>
</dbReference>
<evidence type="ECO:0000256" key="4">
    <source>
        <dbReference type="ARBA" id="ARBA00023242"/>
    </source>
</evidence>
<keyword evidence="5" id="KW-0862">Zinc</keyword>
<keyword evidence="10" id="KW-1185">Reference proteome</keyword>
<dbReference type="InterPro" id="IPR046347">
    <property type="entry name" value="bZIP_sf"/>
</dbReference>
<dbReference type="PROSITE" id="PS50157">
    <property type="entry name" value="ZINC_FINGER_C2H2_2"/>
    <property type="match status" value="1"/>
</dbReference>
<keyword evidence="5" id="KW-0479">Metal-binding</keyword>
<dbReference type="InterPro" id="IPR013087">
    <property type="entry name" value="Znf_C2H2_type"/>
</dbReference>
<keyword evidence="2" id="KW-0805">Transcription regulation</keyword>
<dbReference type="CDD" id="cd14687">
    <property type="entry name" value="bZIP_ATF2"/>
    <property type="match status" value="1"/>
</dbReference>
<dbReference type="InterPro" id="IPR051027">
    <property type="entry name" value="bZIP_transcription_factors"/>
</dbReference>
<keyword evidence="4" id="KW-0539">Nucleus</keyword>
<evidence type="ECO:0000256" key="6">
    <source>
        <dbReference type="SAM" id="Coils"/>
    </source>
</evidence>
<dbReference type="EMBL" id="JAQQBR010001833">
    <property type="protein sequence ID" value="KAK0162486.1"/>
    <property type="molecule type" value="Genomic_DNA"/>
</dbReference>